<reference evidence="1 2" key="1">
    <citation type="submission" date="2016-11" db="EMBL/GenBank/DDBJ databases">
        <title>Complete Genome Sequence of alachlor-degrading Sphingomonas sp. strain JJ-A5.</title>
        <authorList>
            <person name="Lee H."/>
            <person name="Ka J.-O."/>
        </authorList>
    </citation>
    <scope>NUCLEOTIDE SEQUENCE [LARGE SCALE GENOMIC DNA]</scope>
    <source>
        <strain evidence="1 2">JJ-A5</strain>
        <plasmid evidence="2">phsl1</plasmid>
    </source>
</reference>
<evidence type="ECO:0000313" key="1">
    <source>
        <dbReference type="EMBL" id="API61295.1"/>
    </source>
</evidence>
<evidence type="ECO:0000313" key="2">
    <source>
        <dbReference type="Proteomes" id="UP000182063"/>
    </source>
</evidence>
<dbReference type="OrthoDB" id="7509654at2"/>
<geneLocation type="plasmid" evidence="2">
    <name>phsl1</name>
</geneLocation>
<proteinExistence type="predicted"/>
<dbReference type="EMBL" id="CP018222">
    <property type="protein sequence ID" value="API61295.1"/>
    <property type="molecule type" value="Genomic_DNA"/>
</dbReference>
<keyword evidence="2" id="KW-1185">Reference proteome</keyword>
<dbReference type="KEGG" id="sphj:BSL82_17785"/>
<sequence>MTEAIKDELGEQIVAAGFAPNHAILDINRSFDVPRDFALAAPWNLPSRMFRFPIEVCPPDGDQPRRIGLRHPLLAEHPYVRRVEAALGFEIDRNGAPNRFGYTTAPTARWWHAVDLISAGKWRELLETQDFTEPGCIMRAVAYGCRYSDHEDKKAAGLINTAEARAIMREMGATEPADRSAITRAFRQPTICRQDNGSEHWPINSGPDCAEDLAWGFIIGVEDGWFSRDRSGYLQWSQLGRDRYAAGDSVSFTESSGQAAFAF</sequence>
<dbReference type="Proteomes" id="UP000182063">
    <property type="component" value="Plasmid pHSL1"/>
</dbReference>
<protein>
    <submittedName>
        <fullName evidence="1">Uncharacterized protein</fullName>
    </submittedName>
</protein>
<dbReference type="RefSeq" id="WP_072598925.1">
    <property type="nucleotide sequence ID" value="NZ_CP018222.1"/>
</dbReference>
<keyword evidence="1" id="KW-0614">Plasmid</keyword>
<name>A0A1L4A0A1_9SPHN</name>
<accession>A0A1L4A0A1</accession>
<dbReference type="AlphaFoldDB" id="A0A1L4A0A1"/>
<organism evidence="1 2">
    <name type="scientific">Tardibacter chloracetimidivorans</name>
    <dbReference type="NCBI Taxonomy" id="1921510"/>
    <lineage>
        <taxon>Bacteria</taxon>
        <taxon>Pseudomonadati</taxon>
        <taxon>Pseudomonadota</taxon>
        <taxon>Alphaproteobacteria</taxon>
        <taxon>Sphingomonadales</taxon>
        <taxon>Sphingomonadaceae</taxon>
        <taxon>Tardibacter</taxon>
    </lineage>
</organism>
<gene>
    <name evidence="1" type="ORF">BSL82_17785</name>
</gene>